<keyword evidence="9" id="KW-1185">Reference proteome</keyword>
<name>A0A6D2KH19_9BRAS</name>
<keyword evidence="5" id="KW-0539">Nucleus</keyword>
<dbReference type="InterPro" id="IPR002100">
    <property type="entry name" value="TF_MADSbox"/>
</dbReference>
<accession>A0A6D2KH19</accession>
<keyword evidence="3" id="KW-0238">DNA-binding</keyword>
<gene>
    <name evidence="8" type="ORF">MERR_LOCUS39687</name>
</gene>
<feature type="domain" description="MADS-box" evidence="7">
    <location>
        <begin position="42"/>
        <end position="102"/>
    </location>
</feature>
<dbReference type="GO" id="GO:0005634">
    <property type="term" value="C:nucleus"/>
    <property type="evidence" value="ECO:0007669"/>
    <property type="project" value="UniProtKB-SubCell"/>
</dbReference>
<dbReference type="OrthoDB" id="1896642at2759"/>
<dbReference type="SMART" id="SM00432">
    <property type="entry name" value="MADS"/>
    <property type="match status" value="1"/>
</dbReference>
<dbReference type="PANTHER" id="PTHR11945:SF512">
    <property type="entry name" value="GENOME ASSEMBLY, CHROMOSOME: A07"/>
    <property type="match status" value="1"/>
</dbReference>
<comment type="subcellular location">
    <subcellularLocation>
        <location evidence="1">Nucleus</location>
    </subcellularLocation>
</comment>
<evidence type="ECO:0000259" key="7">
    <source>
        <dbReference type="PROSITE" id="PS50066"/>
    </source>
</evidence>
<feature type="compositionally biased region" description="Low complexity" evidence="6">
    <location>
        <begin position="19"/>
        <end position="30"/>
    </location>
</feature>
<protein>
    <recommendedName>
        <fullName evidence="7">MADS-box domain-containing protein</fullName>
    </recommendedName>
</protein>
<evidence type="ECO:0000256" key="3">
    <source>
        <dbReference type="ARBA" id="ARBA00023125"/>
    </source>
</evidence>
<keyword evidence="2" id="KW-0805">Transcription regulation</keyword>
<proteinExistence type="predicted"/>
<evidence type="ECO:0000256" key="4">
    <source>
        <dbReference type="ARBA" id="ARBA00023163"/>
    </source>
</evidence>
<dbReference type="AlphaFoldDB" id="A0A6D2KH19"/>
<organism evidence="8 9">
    <name type="scientific">Microthlaspi erraticum</name>
    <dbReference type="NCBI Taxonomy" id="1685480"/>
    <lineage>
        <taxon>Eukaryota</taxon>
        <taxon>Viridiplantae</taxon>
        <taxon>Streptophyta</taxon>
        <taxon>Embryophyta</taxon>
        <taxon>Tracheophyta</taxon>
        <taxon>Spermatophyta</taxon>
        <taxon>Magnoliopsida</taxon>
        <taxon>eudicotyledons</taxon>
        <taxon>Gunneridae</taxon>
        <taxon>Pentapetalae</taxon>
        <taxon>rosids</taxon>
        <taxon>malvids</taxon>
        <taxon>Brassicales</taxon>
        <taxon>Brassicaceae</taxon>
        <taxon>Coluteocarpeae</taxon>
        <taxon>Microthlaspi</taxon>
    </lineage>
</organism>
<evidence type="ECO:0000313" key="8">
    <source>
        <dbReference type="EMBL" id="CAA7052452.1"/>
    </source>
</evidence>
<dbReference type="GO" id="GO:0000981">
    <property type="term" value="F:DNA-binding transcription factor activity, RNA polymerase II-specific"/>
    <property type="evidence" value="ECO:0007669"/>
    <property type="project" value="TreeGrafter"/>
</dbReference>
<dbReference type="GO" id="GO:0000978">
    <property type="term" value="F:RNA polymerase II cis-regulatory region sequence-specific DNA binding"/>
    <property type="evidence" value="ECO:0007669"/>
    <property type="project" value="TreeGrafter"/>
</dbReference>
<evidence type="ECO:0000256" key="5">
    <source>
        <dbReference type="ARBA" id="ARBA00023242"/>
    </source>
</evidence>
<comment type="caution">
    <text evidence="8">The sequence shown here is derived from an EMBL/GenBank/DDBJ whole genome shotgun (WGS) entry which is preliminary data.</text>
</comment>
<evidence type="ECO:0000313" key="9">
    <source>
        <dbReference type="Proteomes" id="UP000467841"/>
    </source>
</evidence>
<evidence type="ECO:0000256" key="1">
    <source>
        <dbReference type="ARBA" id="ARBA00004123"/>
    </source>
</evidence>
<dbReference type="Pfam" id="PF00319">
    <property type="entry name" value="SRF-TF"/>
    <property type="match status" value="1"/>
</dbReference>
<evidence type="ECO:0000256" key="6">
    <source>
        <dbReference type="SAM" id="MobiDB-lite"/>
    </source>
</evidence>
<dbReference type="PANTHER" id="PTHR11945">
    <property type="entry name" value="MADS BOX PROTEIN"/>
    <property type="match status" value="1"/>
</dbReference>
<dbReference type="PRINTS" id="PR00404">
    <property type="entry name" value="MADSDOMAIN"/>
</dbReference>
<dbReference type="Gene3D" id="3.40.1810.10">
    <property type="entry name" value="Transcription factor, MADS-box"/>
    <property type="match status" value="1"/>
</dbReference>
<dbReference type="EMBL" id="CACVBM020001496">
    <property type="protein sequence ID" value="CAA7052452.1"/>
    <property type="molecule type" value="Genomic_DNA"/>
</dbReference>
<evidence type="ECO:0000256" key="2">
    <source>
        <dbReference type="ARBA" id="ARBA00023015"/>
    </source>
</evidence>
<dbReference type="InterPro" id="IPR036879">
    <property type="entry name" value="TF_MADSbox_sf"/>
</dbReference>
<reference evidence="8" key="1">
    <citation type="submission" date="2020-01" db="EMBL/GenBank/DDBJ databases">
        <authorList>
            <person name="Mishra B."/>
        </authorList>
    </citation>
    <scope>NUCLEOTIDE SEQUENCE [LARGE SCALE GENOMIC DNA]</scope>
</reference>
<keyword evidence="4" id="KW-0804">Transcription</keyword>
<dbReference type="GO" id="GO:0046983">
    <property type="term" value="F:protein dimerization activity"/>
    <property type="evidence" value="ECO:0007669"/>
    <property type="project" value="InterPro"/>
</dbReference>
<dbReference type="Proteomes" id="UP000467841">
    <property type="component" value="Unassembled WGS sequence"/>
</dbReference>
<feature type="region of interest" description="Disordered" evidence="6">
    <location>
        <begin position="1"/>
        <end position="44"/>
    </location>
</feature>
<sequence length="234" mass="26066">MEDGEASAITCVPSKEQTPLRNPNLLLNQPKETKQKTPKTTKGRQKIEIKEIKEVSRRQVTFSKRRYGLFKKAAELNVLCGAHIGIITFSRAGRIYTFGEVKTLIDKYLSKSKVTLSSHPGGDVGNGGEDDENGLMWWERAVESVPEEEMEEYMKALSGLSANLCTRIYQMSGDRTVQMNVPALTYPTAMMDGKVAMDIENTMVRNYEGPNAGNNGYIENAMIPFGFPSQSGRQ</sequence>
<dbReference type="SUPFAM" id="SSF55455">
    <property type="entry name" value="SRF-like"/>
    <property type="match status" value="1"/>
</dbReference>
<dbReference type="PROSITE" id="PS50066">
    <property type="entry name" value="MADS_BOX_2"/>
    <property type="match status" value="1"/>
</dbReference>